<comment type="caution">
    <text evidence="1">The sequence shown here is derived from an EMBL/GenBank/DDBJ whole genome shotgun (WGS) entry which is preliminary data.</text>
</comment>
<dbReference type="Proteomes" id="UP000007364">
    <property type="component" value="Unassembled WGS sequence"/>
</dbReference>
<dbReference type="RefSeq" id="WP_008990145.1">
    <property type="nucleotide sequence ID" value="NZ_AMSG01000001.1"/>
</dbReference>
<gene>
    <name evidence="1" type="ORF">I215_01340</name>
</gene>
<evidence type="ECO:0000313" key="1">
    <source>
        <dbReference type="EMBL" id="EKF56816.1"/>
    </source>
</evidence>
<dbReference type="SUPFAM" id="SSF51182">
    <property type="entry name" value="RmlC-like cupins"/>
    <property type="match status" value="1"/>
</dbReference>
<sequence length="99" mass="11134">MTIKQVKEKLKTSKGPVALSLHQGSGFKTLVMGFNKGMILKEHKAHLKSKLTVLEGAVIYQEKDREVTLNKYEEVDIPLEVTHWVEALEDSLCLLTQGN</sequence>
<dbReference type="eggNOG" id="COG1917">
    <property type="taxonomic scope" value="Bacteria"/>
</dbReference>
<dbReference type="OrthoDB" id="997205at2"/>
<dbReference type="STRING" id="555500.I215_01340"/>
<evidence type="ECO:0008006" key="3">
    <source>
        <dbReference type="Google" id="ProtNLM"/>
    </source>
</evidence>
<accession>K2Q7I3</accession>
<dbReference type="Gene3D" id="2.60.120.10">
    <property type="entry name" value="Jelly Rolls"/>
    <property type="match status" value="1"/>
</dbReference>
<reference evidence="1 2" key="1">
    <citation type="journal article" date="2012" name="J. Bacteriol.">
        <title>Genome Sequence of Galbibacter marinum Type Strain ck-I2-15.</title>
        <authorList>
            <person name="Lai Q."/>
            <person name="Li C."/>
            <person name="Shao Z."/>
        </authorList>
    </citation>
    <scope>NUCLEOTIDE SEQUENCE [LARGE SCALE GENOMIC DNA]</scope>
    <source>
        <strain evidence="2">ck-I2-15</strain>
    </source>
</reference>
<dbReference type="InterPro" id="IPR011051">
    <property type="entry name" value="RmlC_Cupin_sf"/>
</dbReference>
<protein>
    <recommendedName>
        <fullName evidence="3">Cupin</fullName>
    </recommendedName>
</protein>
<proteinExistence type="predicted"/>
<dbReference type="InterPro" id="IPR014710">
    <property type="entry name" value="RmlC-like_jellyroll"/>
</dbReference>
<dbReference type="AlphaFoldDB" id="K2Q7I3"/>
<organism evidence="1 2">
    <name type="scientific">Galbibacter marinus</name>
    <dbReference type="NCBI Taxonomy" id="555500"/>
    <lineage>
        <taxon>Bacteria</taxon>
        <taxon>Pseudomonadati</taxon>
        <taxon>Bacteroidota</taxon>
        <taxon>Flavobacteriia</taxon>
        <taxon>Flavobacteriales</taxon>
        <taxon>Flavobacteriaceae</taxon>
        <taxon>Galbibacter</taxon>
    </lineage>
</organism>
<dbReference type="EMBL" id="AMSG01000001">
    <property type="protein sequence ID" value="EKF56816.1"/>
    <property type="molecule type" value="Genomic_DNA"/>
</dbReference>
<evidence type="ECO:0000313" key="2">
    <source>
        <dbReference type="Proteomes" id="UP000007364"/>
    </source>
</evidence>
<name>K2Q7I3_9FLAO</name>
<keyword evidence="2" id="KW-1185">Reference proteome</keyword>